<proteinExistence type="predicted"/>
<dbReference type="GO" id="GO:0003824">
    <property type="term" value="F:catalytic activity"/>
    <property type="evidence" value="ECO:0007669"/>
    <property type="project" value="InterPro"/>
</dbReference>
<accession>A0A2B6KL93</accession>
<dbReference type="NCBIfam" id="TIGR01720">
    <property type="entry name" value="NRPS-para261"/>
    <property type="match status" value="1"/>
</dbReference>
<dbReference type="AlphaFoldDB" id="A0A2B6KL93"/>
<organism evidence="2 3">
    <name type="scientific">Bacillus wiedmannii</name>
    <dbReference type="NCBI Taxonomy" id="1890302"/>
    <lineage>
        <taxon>Bacteria</taxon>
        <taxon>Bacillati</taxon>
        <taxon>Bacillota</taxon>
        <taxon>Bacilli</taxon>
        <taxon>Bacillales</taxon>
        <taxon>Bacillaceae</taxon>
        <taxon>Bacillus</taxon>
        <taxon>Bacillus cereus group</taxon>
    </lineage>
</organism>
<sequence length="163" mass="19229">MYPAYFKVDHEEIEDKIKSLKEQLRNIPNKGFNYSILKFLNREFKEQEVKYIRFNYLGGFDNIIDKNQLNLNNIEFALDSDKNNSLTALMDLEAMVVNGALKINIIYSKNRFKDETIQRFIESYVNTLKVILDKCIEKDFKEFTPSDFDAVEISQEDLDALFN</sequence>
<dbReference type="PANTHER" id="PTHR45398">
    <property type="match status" value="1"/>
</dbReference>
<dbReference type="InterPro" id="IPR001242">
    <property type="entry name" value="Condensation_dom"/>
</dbReference>
<evidence type="ECO:0000313" key="3">
    <source>
        <dbReference type="Proteomes" id="UP000223472"/>
    </source>
</evidence>
<protein>
    <submittedName>
        <fullName evidence="2">Non-ribosomal peptide synthetase domain-containing protein</fullName>
    </submittedName>
</protein>
<dbReference type="RefSeq" id="WP_081257235.1">
    <property type="nucleotide sequence ID" value="NZ_JAVIVN010000014.1"/>
</dbReference>
<dbReference type="InterPro" id="IPR010060">
    <property type="entry name" value="NRPS_synth"/>
</dbReference>
<evidence type="ECO:0000259" key="1">
    <source>
        <dbReference type="Pfam" id="PF00668"/>
    </source>
</evidence>
<dbReference type="Gene3D" id="3.30.559.30">
    <property type="entry name" value="Nonribosomal peptide synthetase, condensation domain"/>
    <property type="match status" value="1"/>
</dbReference>
<dbReference type="EMBL" id="NVIY01000009">
    <property type="protein sequence ID" value="PGD38385.1"/>
    <property type="molecule type" value="Genomic_DNA"/>
</dbReference>
<feature type="domain" description="Condensation" evidence="1">
    <location>
        <begin position="1"/>
        <end position="150"/>
    </location>
</feature>
<evidence type="ECO:0000313" key="2">
    <source>
        <dbReference type="EMBL" id="PGD38385.1"/>
    </source>
</evidence>
<dbReference type="SUPFAM" id="SSF52777">
    <property type="entry name" value="CoA-dependent acyltransferases"/>
    <property type="match status" value="1"/>
</dbReference>
<dbReference type="Pfam" id="PF00668">
    <property type="entry name" value="Condensation"/>
    <property type="match status" value="1"/>
</dbReference>
<name>A0A2B6KL93_9BACI</name>
<dbReference type="PANTHER" id="PTHR45398:SF1">
    <property type="entry name" value="ENZYME, PUTATIVE (JCVI)-RELATED"/>
    <property type="match status" value="1"/>
</dbReference>
<dbReference type="Proteomes" id="UP000223472">
    <property type="component" value="Unassembled WGS sequence"/>
</dbReference>
<gene>
    <name evidence="2" type="ORF">COM27_05375</name>
</gene>
<reference evidence="2 3" key="1">
    <citation type="submission" date="2017-09" db="EMBL/GenBank/DDBJ databases">
        <title>Large-scale bioinformatics analysis of Bacillus genomes uncovers conserved roles of natural products in bacterial physiology.</title>
        <authorList>
            <consortium name="Agbiome Team Llc"/>
            <person name="Bleich R.M."/>
            <person name="Grubbs K.J."/>
            <person name="Santa Maria K.C."/>
            <person name="Allen S.E."/>
            <person name="Farag S."/>
            <person name="Shank E.A."/>
            <person name="Bowers A."/>
        </authorList>
    </citation>
    <scope>NUCLEOTIDE SEQUENCE [LARGE SCALE GENOMIC DNA]</scope>
    <source>
        <strain evidence="2 3">AFS065610</strain>
    </source>
</reference>
<comment type="caution">
    <text evidence="2">The sequence shown here is derived from an EMBL/GenBank/DDBJ whole genome shotgun (WGS) entry which is preliminary data.</text>
</comment>